<protein>
    <submittedName>
        <fullName evidence="1">Uncharacterized protein</fullName>
    </submittedName>
</protein>
<organism evidence="1 2">
    <name type="scientific">Phanerochaete sordida</name>
    <dbReference type="NCBI Taxonomy" id="48140"/>
    <lineage>
        <taxon>Eukaryota</taxon>
        <taxon>Fungi</taxon>
        <taxon>Dikarya</taxon>
        <taxon>Basidiomycota</taxon>
        <taxon>Agaricomycotina</taxon>
        <taxon>Agaricomycetes</taxon>
        <taxon>Polyporales</taxon>
        <taxon>Phanerochaetaceae</taxon>
        <taxon>Phanerochaete</taxon>
    </lineage>
</organism>
<keyword evidence="2" id="KW-1185">Reference proteome</keyword>
<evidence type="ECO:0000313" key="1">
    <source>
        <dbReference type="EMBL" id="GJE98686.1"/>
    </source>
</evidence>
<accession>A0A9P3GPV7</accession>
<dbReference type="AlphaFoldDB" id="A0A9P3GPV7"/>
<proteinExistence type="predicted"/>
<dbReference type="Proteomes" id="UP000703269">
    <property type="component" value="Unassembled WGS sequence"/>
</dbReference>
<evidence type="ECO:0000313" key="2">
    <source>
        <dbReference type="Proteomes" id="UP000703269"/>
    </source>
</evidence>
<comment type="caution">
    <text evidence="1">The sequence shown here is derived from an EMBL/GenBank/DDBJ whole genome shotgun (WGS) entry which is preliminary data.</text>
</comment>
<dbReference type="EMBL" id="BPQB01000092">
    <property type="protein sequence ID" value="GJE98686.1"/>
    <property type="molecule type" value="Genomic_DNA"/>
</dbReference>
<sequence>MSVISLELTPTVEKVATYENGQTCVPQKGDIVTVYHPHSHLPTTVHSQANYEARAEYDGLLLDDVSTLAGDDSDDHARPWHPFTERLDFEFAEAALDARLNQAQIDKFLAIIKSVARPDAAFTLKSSSDLDKAWSRASVLQTPFEQHEVQVAYKKQDYKFEVWNRSLWDWVLDQLHDPRLAPFLHWDARRLYRFDGHNWVGFVNEPFTASRAWNVQVQYPYAYSQVLS</sequence>
<dbReference type="OrthoDB" id="3239511at2759"/>
<name>A0A9P3GPV7_9APHY</name>
<gene>
    <name evidence="1" type="ORF">PsYK624_149210</name>
</gene>
<reference evidence="1 2" key="1">
    <citation type="submission" date="2021-08" db="EMBL/GenBank/DDBJ databases">
        <title>Draft Genome Sequence of Phanerochaete sordida strain YK-624.</title>
        <authorList>
            <person name="Mori T."/>
            <person name="Dohra H."/>
            <person name="Suzuki T."/>
            <person name="Kawagishi H."/>
            <person name="Hirai H."/>
        </authorList>
    </citation>
    <scope>NUCLEOTIDE SEQUENCE [LARGE SCALE GENOMIC DNA]</scope>
    <source>
        <strain evidence="1 2">YK-624</strain>
    </source>
</reference>